<protein>
    <submittedName>
        <fullName evidence="1">Uncharacterized protein</fullName>
    </submittedName>
</protein>
<dbReference type="OrthoDB" id="21573at2759"/>
<proteinExistence type="predicted"/>
<evidence type="ECO:0000313" key="2">
    <source>
        <dbReference type="Proteomes" id="UP000075714"/>
    </source>
</evidence>
<sequence>MTRGKRVASRASNRIQTEEKNLWDGEKPVVKVDKCVINGKTMQCNHGITVREVFLLGAGPDKAPLGAMPTSRAQVGAGLDRGVEGGLHA</sequence>
<accession>A0A150G095</accession>
<dbReference type="Proteomes" id="UP000075714">
    <property type="component" value="Unassembled WGS sequence"/>
</dbReference>
<gene>
    <name evidence="1" type="ORF">GPECTOR_95g692</name>
</gene>
<organism evidence="1 2">
    <name type="scientific">Gonium pectorale</name>
    <name type="common">Green alga</name>
    <dbReference type="NCBI Taxonomy" id="33097"/>
    <lineage>
        <taxon>Eukaryota</taxon>
        <taxon>Viridiplantae</taxon>
        <taxon>Chlorophyta</taxon>
        <taxon>core chlorophytes</taxon>
        <taxon>Chlorophyceae</taxon>
        <taxon>CS clade</taxon>
        <taxon>Chlamydomonadales</taxon>
        <taxon>Volvocaceae</taxon>
        <taxon>Gonium</taxon>
    </lineage>
</organism>
<dbReference type="STRING" id="33097.A0A150G095"/>
<dbReference type="EMBL" id="LSYV01000096">
    <property type="protein sequence ID" value="KXZ43303.1"/>
    <property type="molecule type" value="Genomic_DNA"/>
</dbReference>
<comment type="caution">
    <text evidence="1">The sequence shown here is derived from an EMBL/GenBank/DDBJ whole genome shotgun (WGS) entry which is preliminary data.</text>
</comment>
<dbReference type="AlphaFoldDB" id="A0A150G095"/>
<keyword evidence="2" id="KW-1185">Reference proteome</keyword>
<name>A0A150G095_GONPE</name>
<evidence type="ECO:0000313" key="1">
    <source>
        <dbReference type="EMBL" id="KXZ43303.1"/>
    </source>
</evidence>
<reference evidence="2" key="1">
    <citation type="journal article" date="2016" name="Nat. Commun.">
        <title>The Gonium pectorale genome demonstrates co-option of cell cycle regulation during the evolution of multicellularity.</title>
        <authorList>
            <person name="Hanschen E.R."/>
            <person name="Marriage T.N."/>
            <person name="Ferris P.J."/>
            <person name="Hamaji T."/>
            <person name="Toyoda A."/>
            <person name="Fujiyama A."/>
            <person name="Neme R."/>
            <person name="Noguchi H."/>
            <person name="Minakuchi Y."/>
            <person name="Suzuki M."/>
            <person name="Kawai-Toyooka H."/>
            <person name="Smith D.R."/>
            <person name="Sparks H."/>
            <person name="Anderson J."/>
            <person name="Bakaric R."/>
            <person name="Luria V."/>
            <person name="Karger A."/>
            <person name="Kirschner M.W."/>
            <person name="Durand P.M."/>
            <person name="Michod R.E."/>
            <person name="Nozaki H."/>
            <person name="Olson B.J."/>
        </authorList>
    </citation>
    <scope>NUCLEOTIDE SEQUENCE [LARGE SCALE GENOMIC DNA]</scope>
    <source>
        <strain evidence="2">NIES-2863</strain>
    </source>
</reference>